<dbReference type="Proteomes" id="UP001596109">
    <property type="component" value="Unassembled WGS sequence"/>
</dbReference>
<dbReference type="RefSeq" id="WP_381438326.1">
    <property type="nucleotide sequence ID" value="NZ_JBHSNO010000015.1"/>
</dbReference>
<dbReference type="InterPro" id="IPR000829">
    <property type="entry name" value="DAGK"/>
</dbReference>
<evidence type="ECO:0000313" key="17">
    <source>
        <dbReference type="Proteomes" id="UP001596109"/>
    </source>
</evidence>
<keyword evidence="17" id="KW-1185">Reference proteome</keyword>
<evidence type="ECO:0000256" key="14">
    <source>
        <dbReference type="ARBA" id="ARBA00023264"/>
    </source>
</evidence>
<keyword evidence="4" id="KW-0444">Lipid biosynthesis</keyword>
<evidence type="ECO:0000256" key="7">
    <source>
        <dbReference type="ARBA" id="ARBA00022741"/>
    </source>
</evidence>
<keyword evidence="12 15" id="KW-0472">Membrane</keyword>
<evidence type="ECO:0000256" key="5">
    <source>
        <dbReference type="ARBA" id="ARBA00022679"/>
    </source>
</evidence>
<keyword evidence="9" id="KW-0067">ATP-binding</keyword>
<dbReference type="Gene3D" id="1.10.287.3610">
    <property type="match status" value="1"/>
</dbReference>
<protein>
    <submittedName>
        <fullName evidence="16">Diacylglycerol kinase family protein</fullName>
        <ecNumber evidence="16">2.7.1.-</ecNumber>
    </submittedName>
</protein>
<comment type="caution">
    <text evidence="16">The sequence shown here is derived from an EMBL/GenBank/DDBJ whole genome shotgun (WGS) entry which is preliminary data.</text>
</comment>
<evidence type="ECO:0000256" key="15">
    <source>
        <dbReference type="SAM" id="Phobius"/>
    </source>
</evidence>
<keyword evidence="13" id="KW-0594">Phospholipid biosynthesis</keyword>
<evidence type="ECO:0000256" key="11">
    <source>
        <dbReference type="ARBA" id="ARBA00023098"/>
    </source>
</evidence>
<keyword evidence="7" id="KW-0547">Nucleotide-binding</keyword>
<organism evidence="16 17">
    <name type="scientific">Sporosarcina soli</name>
    <dbReference type="NCBI Taxonomy" id="334736"/>
    <lineage>
        <taxon>Bacteria</taxon>
        <taxon>Bacillati</taxon>
        <taxon>Bacillota</taxon>
        <taxon>Bacilli</taxon>
        <taxon>Bacillales</taxon>
        <taxon>Caryophanaceae</taxon>
        <taxon>Sporosarcina</taxon>
    </lineage>
</organism>
<comment type="similarity">
    <text evidence="2">Belongs to the bacterial diacylglycerol kinase family.</text>
</comment>
<keyword evidence="3" id="KW-1003">Cell membrane</keyword>
<evidence type="ECO:0000256" key="2">
    <source>
        <dbReference type="ARBA" id="ARBA00005967"/>
    </source>
</evidence>
<evidence type="ECO:0000256" key="4">
    <source>
        <dbReference type="ARBA" id="ARBA00022516"/>
    </source>
</evidence>
<evidence type="ECO:0000256" key="8">
    <source>
        <dbReference type="ARBA" id="ARBA00022777"/>
    </source>
</evidence>
<reference evidence="17" key="1">
    <citation type="journal article" date="2019" name="Int. J. Syst. Evol. Microbiol.">
        <title>The Global Catalogue of Microorganisms (GCM) 10K type strain sequencing project: providing services to taxonomists for standard genome sequencing and annotation.</title>
        <authorList>
            <consortium name="The Broad Institute Genomics Platform"/>
            <consortium name="The Broad Institute Genome Sequencing Center for Infectious Disease"/>
            <person name="Wu L."/>
            <person name="Ma J."/>
        </authorList>
    </citation>
    <scope>NUCLEOTIDE SEQUENCE [LARGE SCALE GENOMIC DNA]</scope>
    <source>
        <strain evidence="17">CGMCC 4.1434</strain>
    </source>
</reference>
<dbReference type="InterPro" id="IPR033717">
    <property type="entry name" value="UDPK"/>
</dbReference>
<dbReference type="PANTHER" id="PTHR34299:SF1">
    <property type="entry name" value="DIACYLGLYCEROL KINASE"/>
    <property type="match status" value="1"/>
</dbReference>
<evidence type="ECO:0000256" key="10">
    <source>
        <dbReference type="ARBA" id="ARBA00022989"/>
    </source>
</evidence>
<accession>A0ABW0TQA6</accession>
<feature type="transmembrane region" description="Helical" evidence="15">
    <location>
        <begin position="90"/>
        <end position="111"/>
    </location>
</feature>
<evidence type="ECO:0000313" key="16">
    <source>
        <dbReference type="EMBL" id="MFC5591039.1"/>
    </source>
</evidence>
<feature type="transmembrane region" description="Helical" evidence="15">
    <location>
        <begin position="27"/>
        <end position="44"/>
    </location>
</feature>
<keyword evidence="5 16" id="KW-0808">Transferase</keyword>
<keyword evidence="10 15" id="KW-1133">Transmembrane helix</keyword>
<name>A0ABW0TQA6_9BACL</name>
<comment type="subcellular location">
    <subcellularLocation>
        <location evidence="1">Cell membrane</location>
        <topology evidence="1">Multi-pass membrane protein</topology>
    </subcellularLocation>
</comment>
<keyword evidence="8 16" id="KW-0418">Kinase</keyword>
<dbReference type="EC" id="2.7.1.-" evidence="16"/>
<keyword evidence="14" id="KW-1208">Phospholipid metabolism</keyword>
<sequence>MRRFFKAFVYAWNGIVHGVKAERNMKMHVLAAIVVVVAGVLTKLSPVEWFIVMILIGGMFALELMNAAIERVVDLVTSKRHPLAQQAKDLAAGAVFVFAIFSAIIGLLLFVPKWLNFM</sequence>
<evidence type="ECO:0000256" key="3">
    <source>
        <dbReference type="ARBA" id="ARBA00022475"/>
    </source>
</evidence>
<evidence type="ECO:0000256" key="12">
    <source>
        <dbReference type="ARBA" id="ARBA00023136"/>
    </source>
</evidence>
<evidence type="ECO:0000256" key="1">
    <source>
        <dbReference type="ARBA" id="ARBA00004651"/>
    </source>
</evidence>
<gene>
    <name evidence="16" type="ORF">ACFPRA_19345</name>
</gene>
<dbReference type="PANTHER" id="PTHR34299">
    <property type="entry name" value="DIACYLGLYCEROL KINASE"/>
    <property type="match status" value="1"/>
</dbReference>
<dbReference type="InterPro" id="IPR036945">
    <property type="entry name" value="DAGK_sf"/>
</dbReference>
<dbReference type="CDD" id="cd14265">
    <property type="entry name" value="UDPK_IM_like"/>
    <property type="match status" value="1"/>
</dbReference>
<keyword evidence="11" id="KW-0443">Lipid metabolism</keyword>
<keyword evidence="6 15" id="KW-0812">Transmembrane</keyword>
<proteinExistence type="inferred from homology"/>
<dbReference type="GO" id="GO:0016301">
    <property type="term" value="F:kinase activity"/>
    <property type="evidence" value="ECO:0007669"/>
    <property type="project" value="UniProtKB-KW"/>
</dbReference>
<evidence type="ECO:0000256" key="9">
    <source>
        <dbReference type="ARBA" id="ARBA00022840"/>
    </source>
</evidence>
<evidence type="ECO:0000256" key="6">
    <source>
        <dbReference type="ARBA" id="ARBA00022692"/>
    </source>
</evidence>
<evidence type="ECO:0000256" key="13">
    <source>
        <dbReference type="ARBA" id="ARBA00023209"/>
    </source>
</evidence>
<dbReference type="EMBL" id="JBHSNO010000015">
    <property type="protein sequence ID" value="MFC5591039.1"/>
    <property type="molecule type" value="Genomic_DNA"/>
</dbReference>
<dbReference type="Pfam" id="PF01219">
    <property type="entry name" value="DAGK_prokar"/>
    <property type="match status" value="1"/>
</dbReference>
<feature type="transmembrane region" description="Helical" evidence="15">
    <location>
        <begin position="50"/>
        <end position="69"/>
    </location>
</feature>